<feature type="region of interest" description="Disordered" evidence="1">
    <location>
        <begin position="150"/>
        <end position="171"/>
    </location>
</feature>
<dbReference type="VEuPathDB" id="FungiDB:BD410DRAFT_809517"/>
<keyword evidence="3" id="KW-1185">Reference proteome</keyword>
<reference evidence="2 3" key="1">
    <citation type="submission" date="2018-06" db="EMBL/GenBank/DDBJ databases">
        <title>A transcriptomic atlas of mushroom development highlights an independent origin of complex multicellularity.</title>
        <authorList>
            <consortium name="DOE Joint Genome Institute"/>
            <person name="Krizsan K."/>
            <person name="Almasi E."/>
            <person name="Merenyi Z."/>
            <person name="Sahu N."/>
            <person name="Viragh M."/>
            <person name="Koszo T."/>
            <person name="Mondo S."/>
            <person name="Kiss B."/>
            <person name="Balint B."/>
            <person name="Kues U."/>
            <person name="Barry K."/>
            <person name="Hegedus J.C."/>
            <person name="Henrissat B."/>
            <person name="Johnson J."/>
            <person name="Lipzen A."/>
            <person name="Ohm R."/>
            <person name="Nagy I."/>
            <person name="Pangilinan J."/>
            <person name="Yan J."/>
            <person name="Xiong Y."/>
            <person name="Grigoriev I.V."/>
            <person name="Hibbett D.S."/>
            <person name="Nagy L.G."/>
        </authorList>
    </citation>
    <scope>NUCLEOTIDE SEQUENCE [LARGE SCALE GENOMIC DNA]</scope>
    <source>
        <strain evidence="2 3">SZMC22713</strain>
    </source>
</reference>
<organism evidence="2 3">
    <name type="scientific">Rickenella mellea</name>
    <dbReference type="NCBI Taxonomy" id="50990"/>
    <lineage>
        <taxon>Eukaryota</taxon>
        <taxon>Fungi</taxon>
        <taxon>Dikarya</taxon>
        <taxon>Basidiomycota</taxon>
        <taxon>Agaricomycotina</taxon>
        <taxon>Agaricomycetes</taxon>
        <taxon>Hymenochaetales</taxon>
        <taxon>Rickenellaceae</taxon>
        <taxon>Rickenella</taxon>
    </lineage>
</organism>
<evidence type="ECO:0000256" key="1">
    <source>
        <dbReference type="SAM" id="MobiDB-lite"/>
    </source>
</evidence>
<sequence length="171" mass="18035">MTLICFHKTACKGFPSLCEGASAPGISMPNPADAEGDRSPGVFTPKGVVAPGFIPNPADAEGDRSPGVFTPKGAIAPGFLPNRADAKGDRSPGVFTPKGVIAPGFIPNPADAEGDMFPGHLTETQLEFLADADGVAIRRNIMLESDVNSQLGNRTRYRRERDPSEYFCEGS</sequence>
<protein>
    <submittedName>
        <fullName evidence="2">Uncharacterized protein</fullName>
    </submittedName>
</protein>
<proteinExistence type="predicted"/>
<gene>
    <name evidence="2" type="ORF">BD410DRAFT_809517</name>
</gene>
<dbReference type="Proteomes" id="UP000294933">
    <property type="component" value="Unassembled WGS sequence"/>
</dbReference>
<accession>A0A4Y7PHH4</accession>
<evidence type="ECO:0000313" key="2">
    <source>
        <dbReference type="EMBL" id="TDL14715.1"/>
    </source>
</evidence>
<name>A0A4Y7PHH4_9AGAM</name>
<feature type="region of interest" description="Disordered" evidence="1">
    <location>
        <begin position="56"/>
        <end position="94"/>
    </location>
</feature>
<dbReference type="EMBL" id="ML170313">
    <property type="protein sequence ID" value="TDL14715.1"/>
    <property type="molecule type" value="Genomic_DNA"/>
</dbReference>
<dbReference type="AlphaFoldDB" id="A0A4Y7PHH4"/>
<evidence type="ECO:0000313" key="3">
    <source>
        <dbReference type="Proteomes" id="UP000294933"/>
    </source>
</evidence>